<protein>
    <recommendedName>
        <fullName evidence="5">RNA polymerase sigma factor 70 region 4 type 2 domain-containing protein</fullName>
    </recommendedName>
</protein>
<dbReference type="SUPFAM" id="SSF88659">
    <property type="entry name" value="Sigma3 and sigma4 domains of RNA polymerase sigma factors"/>
    <property type="match status" value="1"/>
</dbReference>
<evidence type="ECO:0000259" key="5">
    <source>
        <dbReference type="Pfam" id="PF08281"/>
    </source>
</evidence>
<dbReference type="GO" id="GO:0016987">
    <property type="term" value="F:sigma factor activity"/>
    <property type="evidence" value="ECO:0007669"/>
    <property type="project" value="UniProtKB-KW"/>
</dbReference>
<dbReference type="CDD" id="cd06171">
    <property type="entry name" value="Sigma70_r4"/>
    <property type="match status" value="1"/>
</dbReference>
<proteinExistence type="predicted"/>
<organism evidence="6 7">
    <name type="scientific">Domibacillus aminovorans</name>
    <dbReference type="NCBI Taxonomy" id="29332"/>
    <lineage>
        <taxon>Bacteria</taxon>
        <taxon>Bacillati</taxon>
        <taxon>Bacillota</taxon>
        <taxon>Bacilli</taxon>
        <taxon>Bacillales</taxon>
        <taxon>Bacillaceae</taxon>
        <taxon>Domibacillus</taxon>
    </lineage>
</organism>
<dbReference type="Proteomes" id="UP000077271">
    <property type="component" value="Unassembled WGS sequence"/>
</dbReference>
<dbReference type="InterPro" id="IPR013249">
    <property type="entry name" value="RNA_pol_sigma70_r4_t2"/>
</dbReference>
<keyword evidence="1" id="KW-0805">Transcription regulation</keyword>
<dbReference type="GO" id="GO:0006352">
    <property type="term" value="P:DNA-templated transcription initiation"/>
    <property type="evidence" value="ECO:0007669"/>
    <property type="project" value="InterPro"/>
</dbReference>
<keyword evidence="4" id="KW-0804">Transcription</keyword>
<evidence type="ECO:0000256" key="1">
    <source>
        <dbReference type="ARBA" id="ARBA00023015"/>
    </source>
</evidence>
<comment type="caution">
    <text evidence="6">The sequence shown here is derived from an EMBL/GenBank/DDBJ whole genome shotgun (WGS) entry which is preliminary data.</text>
</comment>
<evidence type="ECO:0000256" key="3">
    <source>
        <dbReference type="ARBA" id="ARBA00023125"/>
    </source>
</evidence>
<feature type="domain" description="RNA polymerase sigma factor 70 region 4 type 2" evidence="5">
    <location>
        <begin position="3"/>
        <end position="53"/>
    </location>
</feature>
<dbReference type="GO" id="GO:0003677">
    <property type="term" value="F:DNA binding"/>
    <property type="evidence" value="ECO:0007669"/>
    <property type="project" value="UniProtKB-KW"/>
</dbReference>
<dbReference type="PANTHER" id="PTHR43133:SF8">
    <property type="entry name" value="RNA POLYMERASE SIGMA FACTOR HI_1459-RELATED"/>
    <property type="match status" value="1"/>
</dbReference>
<dbReference type="Pfam" id="PF08281">
    <property type="entry name" value="Sigma70_r4_2"/>
    <property type="match status" value="1"/>
</dbReference>
<dbReference type="InterPro" id="IPR036388">
    <property type="entry name" value="WH-like_DNA-bd_sf"/>
</dbReference>
<evidence type="ECO:0000256" key="2">
    <source>
        <dbReference type="ARBA" id="ARBA00023082"/>
    </source>
</evidence>
<sequence length="67" mass="7927">MTIQEAVAKLPDIQRAVILLFYYHDMTQKDMAEILDIPIGTVKSRLHKAIQRLKEEWERDDDETRSL</sequence>
<dbReference type="InterPro" id="IPR013324">
    <property type="entry name" value="RNA_pol_sigma_r3/r4-like"/>
</dbReference>
<dbReference type="NCBIfam" id="TIGR02937">
    <property type="entry name" value="sigma70-ECF"/>
    <property type="match status" value="1"/>
</dbReference>
<evidence type="ECO:0000313" key="6">
    <source>
        <dbReference type="EMBL" id="OAH59640.1"/>
    </source>
</evidence>
<dbReference type="AlphaFoldDB" id="A0A177L1U5"/>
<dbReference type="EMBL" id="LQWZ01000001">
    <property type="protein sequence ID" value="OAH59640.1"/>
    <property type="molecule type" value="Genomic_DNA"/>
</dbReference>
<evidence type="ECO:0000313" key="7">
    <source>
        <dbReference type="Proteomes" id="UP000077271"/>
    </source>
</evidence>
<evidence type="ECO:0000256" key="4">
    <source>
        <dbReference type="ARBA" id="ARBA00023163"/>
    </source>
</evidence>
<name>A0A177L1U5_9BACI</name>
<gene>
    <name evidence="6" type="ORF">AWH48_00610</name>
</gene>
<reference evidence="6 7" key="1">
    <citation type="submission" date="2016-01" db="EMBL/GenBank/DDBJ databases">
        <title>Investigation of taxonomic status of Bacillus aminovorans.</title>
        <authorList>
            <person name="Verma A."/>
            <person name="Pal Y."/>
            <person name="Krishnamurthi S."/>
        </authorList>
    </citation>
    <scope>NUCLEOTIDE SEQUENCE [LARGE SCALE GENOMIC DNA]</scope>
    <source>
        <strain evidence="6 7">DSM 4337</strain>
    </source>
</reference>
<dbReference type="Gene3D" id="1.10.10.10">
    <property type="entry name" value="Winged helix-like DNA-binding domain superfamily/Winged helix DNA-binding domain"/>
    <property type="match status" value="1"/>
</dbReference>
<keyword evidence="2" id="KW-0731">Sigma factor</keyword>
<accession>A0A177L1U5</accession>
<keyword evidence="3" id="KW-0238">DNA-binding</keyword>
<dbReference type="InterPro" id="IPR039425">
    <property type="entry name" value="RNA_pol_sigma-70-like"/>
</dbReference>
<dbReference type="InterPro" id="IPR014284">
    <property type="entry name" value="RNA_pol_sigma-70_dom"/>
</dbReference>
<dbReference type="PANTHER" id="PTHR43133">
    <property type="entry name" value="RNA POLYMERASE ECF-TYPE SIGMA FACTO"/>
    <property type="match status" value="1"/>
</dbReference>